<dbReference type="AlphaFoldDB" id="A0ABD3WDG3"/>
<sequence>MKFLIVTLALAGLAFAQDVSIEIGDMSMSEGPQRVTLDDLKNTLHTITPSIRQRLDSLLSILGMSLDDMEQVLDNPPDEIKQMFGPSGMSIGDMTSLVGDLPGPIKQLLENVN</sequence>
<name>A0ABD3WDG3_SINWO</name>
<organism evidence="2 3">
    <name type="scientific">Sinanodonta woodiana</name>
    <name type="common">Chinese pond mussel</name>
    <name type="synonym">Anodonta woodiana</name>
    <dbReference type="NCBI Taxonomy" id="1069815"/>
    <lineage>
        <taxon>Eukaryota</taxon>
        <taxon>Metazoa</taxon>
        <taxon>Spiralia</taxon>
        <taxon>Lophotrochozoa</taxon>
        <taxon>Mollusca</taxon>
        <taxon>Bivalvia</taxon>
        <taxon>Autobranchia</taxon>
        <taxon>Heteroconchia</taxon>
        <taxon>Palaeoheterodonta</taxon>
        <taxon>Unionida</taxon>
        <taxon>Unionoidea</taxon>
        <taxon>Unionidae</taxon>
        <taxon>Unioninae</taxon>
        <taxon>Sinanodonta</taxon>
    </lineage>
</organism>
<accession>A0ABD3WDG3</accession>
<protein>
    <submittedName>
        <fullName evidence="2">Uncharacterized protein</fullName>
    </submittedName>
</protein>
<evidence type="ECO:0000256" key="1">
    <source>
        <dbReference type="SAM" id="SignalP"/>
    </source>
</evidence>
<evidence type="ECO:0000313" key="2">
    <source>
        <dbReference type="EMBL" id="KAL3870833.1"/>
    </source>
</evidence>
<evidence type="ECO:0000313" key="3">
    <source>
        <dbReference type="Proteomes" id="UP001634394"/>
    </source>
</evidence>
<feature type="chain" id="PRO_5044894539" evidence="1">
    <location>
        <begin position="17"/>
        <end position="113"/>
    </location>
</feature>
<reference evidence="2 3" key="1">
    <citation type="submission" date="2024-11" db="EMBL/GenBank/DDBJ databases">
        <title>Chromosome-level genome assembly of the freshwater bivalve Anodonta woodiana.</title>
        <authorList>
            <person name="Chen X."/>
        </authorList>
    </citation>
    <scope>NUCLEOTIDE SEQUENCE [LARGE SCALE GENOMIC DNA]</scope>
    <source>
        <strain evidence="2">MN2024</strain>
        <tissue evidence="2">Gills</tissue>
    </source>
</reference>
<keyword evidence="1" id="KW-0732">Signal</keyword>
<feature type="signal peptide" evidence="1">
    <location>
        <begin position="1"/>
        <end position="16"/>
    </location>
</feature>
<comment type="caution">
    <text evidence="2">The sequence shown here is derived from an EMBL/GenBank/DDBJ whole genome shotgun (WGS) entry which is preliminary data.</text>
</comment>
<dbReference type="Proteomes" id="UP001634394">
    <property type="component" value="Unassembled WGS sequence"/>
</dbReference>
<gene>
    <name evidence="2" type="ORF">ACJMK2_038870</name>
</gene>
<dbReference type="EMBL" id="JBJQND010000007">
    <property type="protein sequence ID" value="KAL3870833.1"/>
    <property type="molecule type" value="Genomic_DNA"/>
</dbReference>
<proteinExistence type="predicted"/>
<keyword evidence="3" id="KW-1185">Reference proteome</keyword>